<dbReference type="Proteomes" id="UP000319267">
    <property type="component" value="Unassembled WGS sequence"/>
</dbReference>
<accession>A0A521EWM5</accession>
<evidence type="ECO:0008006" key="4">
    <source>
        <dbReference type="Google" id="ProtNLM"/>
    </source>
</evidence>
<evidence type="ECO:0000313" key="2">
    <source>
        <dbReference type="EMBL" id="SMO88306.1"/>
    </source>
</evidence>
<sequence length="269" mass="28585">MKKTIWILLLIPCGFLTAQTKTVVTQHGEKVQFDPNSIGSADNGLTALNKNVQLGGELNKRTTIKASTTNTIAISGLTSSNNTSDTPVVATADGTLKKGAFPMINILPDDIGTVIAIDGKLEVAQEISAMITANLNIAGTTGNIPTPLGGMTKVFIDNRHTFYSDSNTNYFTIKTTGIYAVNINVPVTPSAASTPAVGVWCNTDNKWVARVNLDAVQKVPLTLMTSITLDASKTYSFRVINTVDLLVEALNYGTSGTGPVGFFSIKRLK</sequence>
<name>A0A521EWM5_9FLAO</name>
<dbReference type="AlphaFoldDB" id="A0A521EWM5"/>
<feature type="chain" id="PRO_5021739731" description="C1q domain-containing protein" evidence="1">
    <location>
        <begin position="19"/>
        <end position="269"/>
    </location>
</feature>
<protein>
    <recommendedName>
        <fullName evidence="4">C1q domain-containing protein</fullName>
    </recommendedName>
</protein>
<evidence type="ECO:0000256" key="1">
    <source>
        <dbReference type="SAM" id="SignalP"/>
    </source>
</evidence>
<organism evidence="2 3">
    <name type="scientific">Flavobacterium nitrogenifigens</name>
    <dbReference type="NCBI Taxonomy" id="1617283"/>
    <lineage>
        <taxon>Bacteria</taxon>
        <taxon>Pseudomonadati</taxon>
        <taxon>Bacteroidota</taxon>
        <taxon>Flavobacteriia</taxon>
        <taxon>Flavobacteriales</taxon>
        <taxon>Flavobacteriaceae</taxon>
        <taxon>Flavobacterium</taxon>
    </lineage>
</organism>
<evidence type="ECO:0000313" key="3">
    <source>
        <dbReference type="Proteomes" id="UP000319267"/>
    </source>
</evidence>
<keyword evidence="1" id="KW-0732">Signal</keyword>
<keyword evidence="3" id="KW-1185">Reference proteome</keyword>
<feature type="signal peptide" evidence="1">
    <location>
        <begin position="1"/>
        <end position="18"/>
    </location>
</feature>
<proteinExistence type="predicted"/>
<reference evidence="2 3" key="1">
    <citation type="submission" date="2017-05" db="EMBL/GenBank/DDBJ databases">
        <authorList>
            <person name="Varghese N."/>
            <person name="Submissions S."/>
        </authorList>
    </citation>
    <scope>NUCLEOTIDE SEQUENCE [LARGE SCALE GENOMIC DNA]</scope>
    <source>
        <strain evidence="2 3">DSM 29982</strain>
    </source>
</reference>
<gene>
    <name evidence="2" type="ORF">SAMN06265220_105191</name>
</gene>
<dbReference type="EMBL" id="FXTQ01000005">
    <property type="protein sequence ID" value="SMO88306.1"/>
    <property type="molecule type" value="Genomic_DNA"/>
</dbReference>